<dbReference type="EMBL" id="LROM01000079">
    <property type="protein sequence ID" value="OFA01633.1"/>
    <property type="molecule type" value="Genomic_DNA"/>
</dbReference>
<dbReference type="PROSITE" id="PS51296">
    <property type="entry name" value="RIESKE"/>
    <property type="match status" value="1"/>
</dbReference>
<dbReference type="Proteomes" id="UP000175989">
    <property type="component" value="Unassembled WGS sequence"/>
</dbReference>
<gene>
    <name evidence="6" type="ORF">DUPY_21320</name>
</gene>
<dbReference type="OrthoDB" id="9794779at2"/>
<reference evidence="7" key="1">
    <citation type="journal article" date="2016" name="Front. Microbiol.">
        <title>Molecular Keys to the Janthinobacterium and Duganella spp. Interaction with the Plant Pathogen Fusarium graminearum.</title>
        <authorList>
            <person name="Haack F.S."/>
            <person name="Poehlein A."/>
            <person name="Kroger C."/>
            <person name="Voigt C.A."/>
            <person name="Piepenbring M."/>
            <person name="Bode H.B."/>
            <person name="Daniel R."/>
            <person name="Schafer W."/>
            <person name="Streit W.R."/>
        </authorList>
    </citation>
    <scope>NUCLEOTIDE SEQUENCE [LARGE SCALE GENOMIC DNA]</scope>
    <source>
        <strain evidence="7">T54</strain>
    </source>
</reference>
<evidence type="ECO:0000256" key="2">
    <source>
        <dbReference type="ARBA" id="ARBA00022723"/>
    </source>
</evidence>
<dbReference type="GO" id="GO:0046872">
    <property type="term" value="F:metal ion binding"/>
    <property type="evidence" value="ECO:0007669"/>
    <property type="project" value="UniProtKB-KW"/>
</dbReference>
<evidence type="ECO:0000256" key="4">
    <source>
        <dbReference type="ARBA" id="ARBA00023014"/>
    </source>
</evidence>
<dbReference type="InterPro" id="IPR017941">
    <property type="entry name" value="Rieske_2Fe-2S"/>
</dbReference>
<evidence type="ECO:0000313" key="7">
    <source>
        <dbReference type="Proteomes" id="UP000175989"/>
    </source>
</evidence>
<evidence type="ECO:0000256" key="1">
    <source>
        <dbReference type="ARBA" id="ARBA00022714"/>
    </source>
</evidence>
<dbReference type="GO" id="GO:0051537">
    <property type="term" value="F:2 iron, 2 sulfur cluster binding"/>
    <property type="evidence" value="ECO:0007669"/>
    <property type="project" value="UniProtKB-KW"/>
</dbReference>
<accession>A0A1E7WQG7</accession>
<dbReference type="PANTHER" id="PTHR40261:SF1">
    <property type="entry name" value="RIESKE DOMAIN-CONTAINING PROTEIN"/>
    <property type="match status" value="1"/>
</dbReference>
<dbReference type="Pfam" id="PF00355">
    <property type="entry name" value="Rieske"/>
    <property type="match status" value="1"/>
</dbReference>
<feature type="domain" description="Rieske" evidence="5">
    <location>
        <begin position="6"/>
        <end position="92"/>
    </location>
</feature>
<dbReference type="CDD" id="cd03467">
    <property type="entry name" value="Rieske"/>
    <property type="match status" value="1"/>
</dbReference>
<proteinExistence type="predicted"/>
<keyword evidence="2" id="KW-0479">Metal-binding</keyword>
<protein>
    <submittedName>
        <fullName evidence="6">Rieske [2Fe-2S] domain protein</fullName>
    </submittedName>
</protein>
<dbReference type="InterPro" id="IPR036922">
    <property type="entry name" value="Rieske_2Fe-2S_sf"/>
</dbReference>
<dbReference type="Gene3D" id="2.102.10.10">
    <property type="entry name" value="Rieske [2Fe-2S] iron-sulphur domain"/>
    <property type="match status" value="1"/>
</dbReference>
<dbReference type="PANTHER" id="PTHR40261">
    <property type="match status" value="1"/>
</dbReference>
<comment type="caution">
    <text evidence="6">The sequence shown here is derived from an EMBL/GenBank/DDBJ whole genome shotgun (WGS) entry which is preliminary data.</text>
</comment>
<name>A0A1E7WQG7_9BURK</name>
<keyword evidence="3" id="KW-0408">Iron</keyword>
<keyword evidence="4" id="KW-0411">Iron-sulfur</keyword>
<keyword evidence="7" id="KW-1185">Reference proteome</keyword>
<organism evidence="6 7">
    <name type="scientific">Duganella phyllosphaerae</name>
    <dbReference type="NCBI Taxonomy" id="762836"/>
    <lineage>
        <taxon>Bacteria</taxon>
        <taxon>Pseudomonadati</taxon>
        <taxon>Pseudomonadota</taxon>
        <taxon>Betaproteobacteria</taxon>
        <taxon>Burkholderiales</taxon>
        <taxon>Oxalobacteraceae</taxon>
        <taxon>Telluria group</taxon>
        <taxon>Duganella</taxon>
    </lineage>
</organism>
<dbReference type="RefSeq" id="WP_070247862.1">
    <property type="nucleotide sequence ID" value="NZ_LROM01000079.1"/>
</dbReference>
<dbReference type="SUPFAM" id="SSF50022">
    <property type="entry name" value="ISP domain"/>
    <property type="match status" value="1"/>
</dbReference>
<dbReference type="AlphaFoldDB" id="A0A1E7WQG7"/>
<evidence type="ECO:0000313" key="6">
    <source>
        <dbReference type="EMBL" id="OFA01633.1"/>
    </source>
</evidence>
<dbReference type="PATRIC" id="fig|762836.4.peg.2209"/>
<sequence length="122" mass="13086">MQATDIVLCHLDDLPDGEARGFDPEGSGQDSILVVRQGARLHGYRDLCPHYGDTPMAWRRHAYLNAEGTYIVCAAHGALFEIDGGACVRGPCLGQALTPVKLAVDASGAVHLTAEQHHPKQD</sequence>
<keyword evidence="1" id="KW-0001">2Fe-2S</keyword>
<evidence type="ECO:0000259" key="5">
    <source>
        <dbReference type="PROSITE" id="PS51296"/>
    </source>
</evidence>
<evidence type="ECO:0000256" key="3">
    <source>
        <dbReference type="ARBA" id="ARBA00023004"/>
    </source>
</evidence>